<proteinExistence type="predicted"/>
<dbReference type="PANTHER" id="PTHR45947">
    <property type="entry name" value="SULFOQUINOVOSYL TRANSFERASE SQD2"/>
    <property type="match status" value="1"/>
</dbReference>
<name>A0A517ZC84_9PLAN</name>
<dbReference type="InterPro" id="IPR050194">
    <property type="entry name" value="Glycosyltransferase_grp1"/>
</dbReference>
<dbReference type="InterPro" id="IPR028098">
    <property type="entry name" value="Glyco_trans_4-like_N"/>
</dbReference>
<dbReference type="KEGG" id="mri:Mal4_44190"/>
<dbReference type="Pfam" id="PF00534">
    <property type="entry name" value="Glycos_transf_1"/>
    <property type="match status" value="1"/>
</dbReference>
<sequence>MRILFLTHYFPPEVNAPASRTYEHCQRWVRDGHEVTVITCAPNCPTGVVFDGYRNAWRTEETIDGIRVIRVWSYVAANKGFAKRIINFLSYMLTATWAAMWCRKVDVVVATSPQFFCGWAGVCSKWLLRRPLVLEIRDLWPESILAVGAMKRNFAIRILEWFEQRMYGAANRIVTVGEGYRRQLEERNVPSGKIEVIPNGVDLDRVAEQMAAAADNPLERPENRFVCSYIGTVGMAHGLEVVVEAAKKLRDACRDDVEFWIVGDGAERERLQAEVKQLGLSTVFFHGMVPKEMVPRVIEASDACLVHLRKTDLFTTVMPSKIFEIMAQNVPIVMGVEGEAQRVVLDGKGGVAMEPGDADSLLSAMDEIRRKPASVQRGRDYVAQHYNRERLAGRMLSVLHEVAGLPVPRPVEERVPAAAEERRAA</sequence>
<evidence type="ECO:0000313" key="4">
    <source>
        <dbReference type="Proteomes" id="UP000320496"/>
    </source>
</evidence>
<feature type="domain" description="Glycosyltransferase subfamily 4-like N-terminal" evidence="2">
    <location>
        <begin position="18"/>
        <end position="200"/>
    </location>
</feature>
<gene>
    <name evidence="3" type="primary">kanF_3</name>
    <name evidence="3" type="ORF">Mal4_44190</name>
</gene>
<dbReference type="SUPFAM" id="SSF53756">
    <property type="entry name" value="UDP-Glycosyltransferase/glycogen phosphorylase"/>
    <property type="match status" value="1"/>
</dbReference>
<dbReference type="EC" id="2.4.1.284" evidence="3"/>
<evidence type="ECO:0000259" key="1">
    <source>
        <dbReference type="Pfam" id="PF00534"/>
    </source>
</evidence>
<accession>A0A517ZC84</accession>
<dbReference type="GO" id="GO:0102318">
    <property type="term" value="F:2-deoxystreptamine glucosyltransferase activity"/>
    <property type="evidence" value="ECO:0007669"/>
    <property type="project" value="UniProtKB-EC"/>
</dbReference>
<reference evidence="3 4" key="1">
    <citation type="submission" date="2019-02" db="EMBL/GenBank/DDBJ databases">
        <title>Deep-cultivation of Planctomycetes and their phenomic and genomic characterization uncovers novel biology.</title>
        <authorList>
            <person name="Wiegand S."/>
            <person name="Jogler M."/>
            <person name="Boedeker C."/>
            <person name="Pinto D."/>
            <person name="Vollmers J."/>
            <person name="Rivas-Marin E."/>
            <person name="Kohn T."/>
            <person name="Peeters S.H."/>
            <person name="Heuer A."/>
            <person name="Rast P."/>
            <person name="Oberbeckmann S."/>
            <person name="Bunk B."/>
            <person name="Jeske O."/>
            <person name="Meyerdierks A."/>
            <person name="Storesund J.E."/>
            <person name="Kallscheuer N."/>
            <person name="Luecker S."/>
            <person name="Lage O.M."/>
            <person name="Pohl T."/>
            <person name="Merkel B.J."/>
            <person name="Hornburger P."/>
            <person name="Mueller R.-W."/>
            <person name="Bruemmer F."/>
            <person name="Labrenz M."/>
            <person name="Spormann A.M."/>
            <person name="Op den Camp H."/>
            <person name="Overmann J."/>
            <person name="Amann R."/>
            <person name="Jetten M.S.M."/>
            <person name="Mascher T."/>
            <person name="Medema M.H."/>
            <person name="Devos D.P."/>
            <person name="Kaster A.-K."/>
            <person name="Ovreas L."/>
            <person name="Rohde M."/>
            <person name="Galperin M.Y."/>
            <person name="Jogler C."/>
        </authorList>
    </citation>
    <scope>NUCLEOTIDE SEQUENCE [LARGE SCALE GENOMIC DNA]</scope>
    <source>
        <strain evidence="3 4">Mal4</strain>
    </source>
</reference>
<evidence type="ECO:0000259" key="2">
    <source>
        <dbReference type="Pfam" id="PF13579"/>
    </source>
</evidence>
<dbReference type="RefSeq" id="WP_145371187.1">
    <property type="nucleotide sequence ID" value="NZ_CP036275.1"/>
</dbReference>
<dbReference type="EMBL" id="CP036275">
    <property type="protein sequence ID" value="QDU40065.1"/>
    <property type="molecule type" value="Genomic_DNA"/>
</dbReference>
<dbReference type="OrthoDB" id="9811902at2"/>
<dbReference type="InterPro" id="IPR001296">
    <property type="entry name" value="Glyco_trans_1"/>
</dbReference>
<dbReference type="CDD" id="cd03794">
    <property type="entry name" value="GT4_WbuB-like"/>
    <property type="match status" value="1"/>
</dbReference>
<keyword evidence="3" id="KW-0808">Transferase</keyword>
<feature type="domain" description="Glycosyl transferase family 1" evidence="1">
    <location>
        <begin position="216"/>
        <end position="373"/>
    </location>
</feature>
<dbReference type="Proteomes" id="UP000320496">
    <property type="component" value="Chromosome"/>
</dbReference>
<keyword evidence="3" id="KW-0328">Glycosyltransferase</keyword>
<dbReference type="Pfam" id="PF13579">
    <property type="entry name" value="Glyco_trans_4_4"/>
    <property type="match status" value="1"/>
</dbReference>
<protein>
    <submittedName>
        <fullName evidence="3">2-deoxystreptamine glucosyltransferase</fullName>
        <ecNumber evidence="3">2.4.1.284</ecNumber>
    </submittedName>
</protein>
<organism evidence="3 4">
    <name type="scientific">Maioricimonas rarisocia</name>
    <dbReference type="NCBI Taxonomy" id="2528026"/>
    <lineage>
        <taxon>Bacteria</taxon>
        <taxon>Pseudomonadati</taxon>
        <taxon>Planctomycetota</taxon>
        <taxon>Planctomycetia</taxon>
        <taxon>Planctomycetales</taxon>
        <taxon>Planctomycetaceae</taxon>
        <taxon>Maioricimonas</taxon>
    </lineage>
</organism>
<dbReference type="Gene3D" id="3.40.50.2000">
    <property type="entry name" value="Glycogen Phosphorylase B"/>
    <property type="match status" value="2"/>
</dbReference>
<evidence type="ECO:0000313" key="3">
    <source>
        <dbReference type="EMBL" id="QDU40065.1"/>
    </source>
</evidence>
<keyword evidence="4" id="KW-1185">Reference proteome</keyword>
<dbReference type="AlphaFoldDB" id="A0A517ZC84"/>
<dbReference type="PANTHER" id="PTHR45947:SF3">
    <property type="entry name" value="SULFOQUINOVOSYL TRANSFERASE SQD2"/>
    <property type="match status" value="1"/>
</dbReference>